<proteinExistence type="predicted"/>
<keyword evidence="2" id="KW-1185">Reference proteome</keyword>
<name>A0AAU9JWK3_9CILI</name>
<gene>
    <name evidence="1" type="ORF">BSTOLATCC_MIC50227</name>
</gene>
<organism evidence="1 2">
    <name type="scientific">Blepharisma stoltei</name>
    <dbReference type="NCBI Taxonomy" id="1481888"/>
    <lineage>
        <taxon>Eukaryota</taxon>
        <taxon>Sar</taxon>
        <taxon>Alveolata</taxon>
        <taxon>Ciliophora</taxon>
        <taxon>Postciliodesmatophora</taxon>
        <taxon>Heterotrichea</taxon>
        <taxon>Heterotrichida</taxon>
        <taxon>Blepharismidae</taxon>
        <taxon>Blepharisma</taxon>
    </lineage>
</organism>
<reference evidence="1" key="1">
    <citation type="submission" date="2021-09" db="EMBL/GenBank/DDBJ databases">
        <authorList>
            <consortium name="AG Swart"/>
            <person name="Singh M."/>
            <person name="Singh A."/>
            <person name="Seah K."/>
            <person name="Emmerich C."/>
        </authorList>
    </citation>
    <scope>NUCLEOTIDE SEQUENCE</scope>
    <source>
        <strain evidence="1">ATCC30299</strain>
    </source>
</reference>
<sequence length="383" mass="44075">MQIAREEMKKRGGILTAHRGKNIVIPVGPVVEKGIINYARYRIGFTFPVGIPIEKVVEVASTRCRVVEVIVDNALNCGGDRYSVHFSPHSRYIIYGEFGNVEEALDMPDELFIDGKRVILRHPGSLFCKICKQPGHNEEGHKKVVKRKNEKIKAERLRKDKRAQEKVLGLKTLTEEQMQLQEDDKISGFTSGRINKIGDEIASDEGNLTADMREEAISRKRAMTKAGFGLPAKIDKMDWKKKIDEAAGQLSLDEALMRLRNETEKTTKLYRELTIGKSSTNTPTFIRLNAYEEQSLKLQKRLEELKIDWREVVLYGGKYEANLKLSKINCREDVIWYADATEKRCHWKILRGKAWSYMEAKETKYGTNNKRQMRTTDLFWKSS</sequence>
<protein>
    <submittedName>
        <fullName evidence="1">Uncharacterized protein</fullName>
    </submittedName>
</protein>
<comment type="caution">
    <text evidence="1">The sequence shown here is derived from an EMBL/GenBank/DDBJ whole genome shotgun (WGS) entry which is preliminary data.</text>
</comment>
<dbReference type="EMBL" id="CAJZBQ010000050">
    <property type="protein sequence ID" value="CAG9330119.1"/>
    <property type="molecule type" value="Genomic_DNA"/>
</dbReference>
<accession>A0AAU9JWK3</accession>
<evidence type="ECO:0000313" key="2">
    <source>
        <dbReference type="Proteomes" id="UP001162131"/>
    </source>
</evidence>
<evidence type="ECO:0000313" key="1">
    <source>
        <dbReference type="EMBL" id="CAG9330119.1"/>
    </source>
</evidence>
<dbReference type="Proteomes" id="UP001162131">
    <property type="component" value="Unassembled WGS sequence"/>
</dbReference>
<dbReference type="AlphaFoldDB" id="A0AAU9JWK3"/>